<comment type="caution">
    <text evidence="2">The sequence shown here is derived from an EMBL/GenBank/DDBJ whole genome shotgun (WGS) entry which is preliminary data.</text>
</comment>
<dbReference type="Proteomes" id="UP001244427">
    <property type="component" value="Unassembled WGS sequence"/>
</dbReference>
<dbReference type="EMBL" id="JAUSXV010000001">
    <property type="protein sequence ID" value="MDQ0649628.1"/>
    <property type="molecule type" value="Genomic_DNA"/>
</dbReference>
<accession>A0AAW8F291</accession>
<keyword evidence="3" id="KW-1185">Reference proteome</keyword>
<evidence type="ECO:0000313" key="3">
    <source>
        <dbReference type="Proteomes" id="UP001244427"/>
    </source>
</evidence>
<organism evidence="2 3">
    <name type="scientific">Microbacterium natoriense</name>
    <dbReference type="NCBI Taxonomy" id="284570"/>
    <lineage>
        <taxon>Bacteria</taxon>
        <taxon>Bacillati</taxon>
        <taxon>Actinomycetota</taxon>
        <taxon>Actinomycetes</taxon>
        <taxon>Micrococcales</taxon>
        <taxon>Microbacteriaceae</taxon>
        <taxon>Microbacterium</taxon>
    </lineage>
</organism>
<proteinExistence type="predicted"/>
<gene>
    <name evidence="2" type="ORF">QFZ53_003824</name>
</gene>
<feature type="signal peptide" evidence="1">
    <location>
        <begin position="1"/>
        <end position="19"/>
    </location>
</feature>
<sequence length="186" mass="19447">MKTAMTWLLAIALLGGAWAVTLLAPSDDAGRDAFVTEVALGERGVGRNIAATVTDVRAANSITAESGWHAEGDWLVVDLTAEATASQSSGILGAATLRIGDRTFSATERGPDEMTLYRTQLVPGVPQHGSLLFELPDTALHGIGVLRLSTGYGDPWGDSVLEIPIDLDAVEHAGAVTVDDKGWAKP</sequence>
<name>A0AAW8F291_9MICO</name>
<feature type="chain" id="PRO_5043790564" description="DUF4352 domain-containing protein" evidence="1">
    <location>
        <begin position="20"/>
        <end position="186"/>
    </location>
</feature>
<evidence type="ECO:0008006" key="4">
    <source>
        <dbReference type="Google" id="ProtNLM"/>
    </source>
</evidence>
<reference evidence="2 3" key="1">
    <citation type="submission" date="2023-07" db="EMBL/GenBank/DDBJ databases">
        <title>Comparative genomics of wheat-associated soil bacteria to identify genetic determinants of phenazine resistance.</title>
        <authorList>
            <person name="Mouncey N."/>
        </authorList>
    </citation>
    <scope>NUCLEOTIDE SEQUENCE [LARGE SCALE GENOMIC DNA]</scope>
    <source>
        <strain evidence="2 3">W4I9-1</strain>
    </source>
</reference>
<dbReference type="AlphaFoldDB" id="A0AAW8F291"/>
<keyword evidence="1" id="KW-0732">Signal</keyword>
<protein>
    <recommendedName>
        <fullName evidence="4">DUF4352 domain-containing protein</fullName>
    </recommendedName>
</protein>
<evidence type="ECO:0000313" key="2">
    <source>
        <dbReference type="EMBL" id="MDQ0649628.1"/>
    </source>
</evidence>
<evidence type="ECO:0000256" key="1">
    <source>
        <dbReference type="SAM" id="SignalP"/>
    </source>
</evidence>